<dbReference type="PANTHER" id="PTHR37981">
    <property type="entry name" value="LIPASE 2"/>
    <property type="match status" value="1"/>
</dbReference>
<reference evidence="2 3" key="1">
    <citation type="journal article" date="2016" name="Genome Biol. Evol.">
        <title>Divergent and convergent evolution of fungal pathogenicity.</title>
        <authorList>
            <person name="Shang Y."/>
            <person name="Xiao G."/>
            <person name="Zheng P."/>
            <person name="Cen K."/>
            <person name="Zhan S."/>
            <person name="Wang C."/>
        </authorList>
    </citation>
    <scope>NUCLEOTIDE SEQUENCE [LARGE SCALE GENOMIC DNA]</scope>
    <source>
        <strain evidence="2 3">RCEF 2490</strain>
    </source>
</reference>
<dbReference type="InterPro" id="IPR037460">
    <property type="entry name" value="SEST-like"/>
</dbReference>
<dbReference type="InterPro" id="IPR013830">
    <property type="entry name" value="SGNH_hydro"/>
</dbReference>
<dbReference type="OrthoDB" id="21678at2759"/>
<dbReference type="STRING" id="1081109.A0A168EZQ5"/>
<dbReference type="AlphaFoldDB" id="A0A168EZQ5"/>
<keyword evidence="3" id="KW-1185">Reference proteome</keyword>
<feature type="domain" description="SGNH hydrolase-type esterase" evidence="1">
    <location>
        <begin position="1"/>
        <end position="227"/>
    </location>
</feature>
<dbReference type="Gene3D" id="3.40.50.1110">
    <property type="entry name" value="SGNH hydrolase"/>
    <property type="match status" value="1"/>
</dbReference>
<dbReference type="Pfam" id="PF13472">
    <property type="entry name" value="Lipase_GDSL_2"/>
    <property type="match status" value="1"/>
</dbReference>
<dbReference type="GO" id="GO:0016788">
    <property type="term" value="F:hydrolase activity, acting on ester bonds"/>
    <property type="evidence" value="ECO:0007669"/>
    <property type="project" value="InterPro"/>
</dbReference>
<dbReference type="PANTHER" id="PTHR37981:SF1">
    <property type="entry name" value="SGNH HYDROLASE-TYPE ESTERASE DOMAIN-CONTAINING PROTEIN"/>
    <property type="match status" value="1"/>
</dbReference>
<protein>
    <submittedName>
        <fullName evidence="2">Esterase</fullName>
    </submittedName>
</protein>
<dbReference type="InterPro" id="IPR036514">
    <property type="entry name" value="SGNH_hydro_sf"/>
</dbReference>
<dbReference type="CDD" id="cd01823">
    <property type="entry name" value="SEST_like"/>
    <property type="match status" value="1"/>
</dbReference>
<sequence>MGDSYSAGIGTGLNGSENDCRQGLHAYPRLVHADFMRRSTSTDHVLPELQFLSCTGSTTGDLLSGSQHSQIDRLNVTLKPDFALLSIGGNDLGFFEIMNSCIFRFYSFYSGTCEEALQRSEESLQSDEFEQRLRLAIMEVLDRVEWEKRPWFTITVTGYARFFNELTDDCDNRSFGVWWRGPRLKRSLRRRMNRMVLSVNDKIRKSVHEINADFLNPRVFFVDYDDAFEGHRFCEPNITEPDYANNNTWFFLVGGIDNGRAHQGLRAPLAGSEALHLDSPLLEPRTCLYEAEKSRDWGELALCLMAKAKEDDPSLQPSEDILAIQNSMWYVPTYYGKTFHPVSRIPRPKPQYGRASIIRKAYRGLCSGHLAMRRLGTEYINCGLNRQAICSRERMGRLGAALLVERLSAGLFVVSKCNPGHDPGRACMY</sequence>
<evidence type="ECO:0000313" key="3">
    <source>
        <dbReference type="Proteomes" id="UP000078544"/>
    </source>
</evidence>
<name>A0A168EZQ5_9HYPO</name>
<organism evidence="2 3">
    <name type="scientific">Moelleriella libera RCEF 2490</name>
    <dbReference type="NCBI Taxonomy" id="1081109"/>
    <lineage>
        <taxon>Eukaryota</taxon>
        <taxon>Fungi</taxon>
        <taxon>Dikarya</taxon>
        <taxon>Ascomycota</taxon>
        <taxon>Pezizomycotina</taxon>
        <taxon>Sordariomycetes</taxon>
        <taxon>Hypocreomycetidae</taxon>
        <taxon>Hypocreales</taxon>
        <taxon>Clavicipitaceae</taxon>
        <taxon>Moelleriella</taxon>
    </lineage>
</organism>
<proteinExistence type="predicted"/>
<evidence type="ECO:0000313" key="2">
    <source>
        <dbReference type="EMBL" id="KZZ99317.1"/>
    </source>
</evidence>
<dbReference type="SUPFAM" id="SSF52266">
    <property type="entry name" value="SGNH hydrolase"/>
    <property type="match status" value="1"/>
</dbReference>
<evidence type="ECO:0000259" key="1">
    <source>
        <dbReference type="Pfam" id="PF13472"/>
    </source>
</evidence>
<comment type="caution">
    <text evidence="2">The sequence shown here is derived from an EMBL/GenBank/DDBJ whole genome shotgun (WGS) entry which is preliminary data.</text>
</comment>
<gene>
    <name evidence="2" type="ORF">AAL_01889</name>
</gene>
<dbReference type="GO" id="GO:0006629">
    <property type="term" value="P:lipid metabolic process"/>
    <property type="evidence" value="ECO:0007669"/>
    <property type="project" value="TreeGrafter"/>
</dbReference>
<dbReference type="Proteomes" id="UP000078544">
    <property type="component" value="Unassembled WGS sequence"/>
</dbReference>
<dbReference type="EMBL" id="AZGY01000003">
    <property type="protein sequence ID" value="KZZ99317.1"/>
    <property type="molecule type" value="Genomic_DNA"/>
</dbReference>
<accession>A0A168EZQ5</accession>